<name>X1A6J4_9ZZZZ</name>
<reference evidence="1" key="1">
    <citation type="journal article" date="2014" name="Front. Microbiol.">
        <title>High frequency of phylogenetically diverse reductive dehalogenase-homologous genes in deep subseafloor sedimentary metagenomes.</title>
        <authorList>
            <person name="Kawai M."/>
            <person name="Futagami T."/>
            <person name="Toyoda A."/>
            <person name="Takaki Y."/>
            <person name="Nishi S."/>
            <person name="Hori S."/>
            <person name="Arai W."/>
            <person name="Tsubouchi T."/>
            <person name="Morono Y."/>
            <person name="Uchiyama I."/>
            <person name="Ito T."/>
            <person name="Fujiyama A."/>
            <person name="Inagaki F."/>
            <person name="Takami H."/>
        </authorList>
    </citation>
    <scope>NUCLEOTIDE SEQUENCE</scope>
    <source>
        <strain evidence="1">Expedition CK06-06</strain>
    </source>
</reference>
<proteinExistence type="predicted"/>
<gene>
    <name evidence="1" type="ORF">S01H4_21114</name>
</gene>
<evidence type="ECO:0000313" key="1">
    <source>
        <dbReference type="EMBL" id="GAG77770.1"/>
    </source>
</evidence>
<organism evidence="1">
    <name type="scientific">marine sediment metagenome</name>
    <dbReference type="NCBI Taxonomy" id="412755"/>
    <lineage>
        <taxon>unclassified sequences</taxon>
        <taxon>metagenomes</taxon>
        <taxon>ecological metagenomes</taxon>
    </lineage>
</organism>
<feature type="non-terminal residue" evidence="1">
    <location>
        <position position="1"/>
    </location>
</feature>
<dbReference type="EMBL" id="BART01009545">
    <property type="protein sequence ID" value="GAG77770.1"/>
    <property type="molecule type" value="Genomic_DNA"/>
</dbReference>
<sequence>CDSCGGEFKADYPISWCKNCMNEFRKKLKG</sequence>
<comment type="caution">
    <text evidence="1">The sequence shown here is derived from an EMBL/GenBank/DDBJ whole genome shotgun (WGS) entry which is preliminary data.</text>
</comment>
<accession>X1A6J4</accession>
<protein>
    <submittedName>
        <fullName evidence="1">Uncharacterized protein</fullName>
    </submittedName>
</protein>
<dbReference type="AlphaFoldDB" id="X1A6J4"/>